<dbReference type="Pfam" id="PF14322">
    <property type="entry name" value="SusD-like_3"/>
    <property type="match status" value="1"/>
</dbReference>
<evidence type="ECO:0000256" key="1">
    <source>
        <dbReference type="ARBA" id="ARBA00004442"/>
    </source>
</evidence>
<evidence type="ECO:0000256" key="5">
    <source>
        <dbReference type="ARBA" id="ARBA00023237"/>
    </source>
</evidence>
<keyword evidence="4" id="KW-0472">Membrane</keyword>
<feature type="domain" description="RagB/SusD" evidence="6">
    <location>
        <begin position="356"/>
        <end position="483"/>
    </location>
</feature>
<organism evidence="8 9">
    <name type="scientific">Chitinophaga horti</name>
    <dbReference type="NCBI Taxonomy" id="2920382"/>
    <lineage>
        <taxon>Bacteria</taxon>
        <taxon>Pseudomonadati</taxon>
        <taxon>Bacteroidota</taxon>
        <taxon>Chitinophagia</taxon>
        <taxon>Chitinophagales</taxon>
        <taxon>Chitinophagaceae</taxon>
        <taxon>Chitinophaga</taxon>
    </lineage>
</organism>
<dbReference type="RefSeq" id="WP_264282128.1">
    <property type="nucleotide sequence ID" value="NZ_CP107006.1"/>
</dbReference>
<accession>A0ABY6J3E7</accession>
<comment type="subcellular location">
    <subcellularLocation>
        <location evidence="1">Cell outer membrane</location>
    </subcellularLocation>
</comment>
<evidence type="ECO:0000313" key="8">
    <source>
        <dbReference type="EMBL" id="UYQ94188.1"/>
    </source>
</evidence>
<evidence type="ECO:0000313" key="9">
    <source>
        <dbReference type="Proteomes" id="UP001162741"/>
    </source>
</evidence>
<evidence type="ECO:0000256" key="3">
    <source>
        <dbReference type="ARBA" id="ARBA00022729"/>
    </source>
</evidence>
<protein>
    <submittedName>
        <fullName evidence="8">RagB/SusD family nutrient uptake outer membrane protein</fullName>
    </submittedName>
</protein>
<evidence type="ECO:0000259" key="7">
    <source>
        <dbReference type="Pfam" id="PF14322"/>
    </source>
</evidence>
<keyword evidence="5" id="KW-0998">Cell outer membrane</keyword>
<dbReference type="Proteomes" id="UP001162741">
    <property type="component" value="Chromosome"/>
</dbReference>
<evidence type="ECO:0000256" key="4">
    <source>
        <dbReference type="ARBA" id="ARBA00023136"/>
    </source>
</evidence>
<comment type="similarity">
    <text evidence="2">Belongs to the SusD family.</text>
</comment>
<gene>
    <name evidence="8" type="ORF">MKQ68_03665</name>
</gene>
<proteinExistence type="inferred from homology"/>
<dbReference type="PROSITE" id="PS51257">
    <property type="entry name" value="PROKAR_LIPOPROTEIN"/>
    <property type="match status" value="1"/>
</dbReference>
<keyword evidence="3" id="KW-0732">Signal</keyword>
<evidence type="ECO:0000259" key="6">
    <source>
        <dbReference type="Pfam" id="PF07980"/>
    </source>
</evidence>
<name>A0ABY6J3E7_9BACT</name>
<dbReference type="EMBL" id="CP107006">
    <property type="protein sequence ID" value="UYQ94188.1"/>
    <property type="molecule type" value="Genomic_DNA"/>
</dbReference>
<keyword evidence="9" id="KW-1185">Reference proteome</keyword>
<dbReference type="Pfam" id="PF07980">
    <property type="entry name" value="SusD_RagB"/>
    <property type="match status" value="1"/>
</dbReference>
<dbReference type="InterPro" id="IPR012944">
    <property type="entry name" value="SusD_RagB_dom"/>
</dbReference>
<reference evidence="8" key="1">
    <citation type="submission" date="2022-10" db="EMBL/GenBank/DDBJ databases">
        <title>Chitinophaga sp. nov., isolated from soil.</title>
        <authorList>
            <person name="Jeon C.O."/>
        </authorList>
    </citation>
    <scope>NUCLEOTIDE SEQUENCE</scope>
    <source>
        <strain evidence="8">R8</strain>
    </source>
</reference>
<feature type="domain" description="SusD-like N-terminal" evidence="7">
    <location>
        <begin position="89"/>
        <end position="230"/>
    </location>
</feature>
<evidence type="ECO:0000256" key="2">
    <source>
        <dbReference type="ARBA" id="ARBA00006275"/>
    </source>
</evidence>
<dbReference type="Gene3D" id="1.25.40.390">
    <property type="match status" value="1"/>
</dbReference>
<dbReference type="InterPro" id="IPR033985">
    <property type="entry name" value="SusD-like_N"/>
</dbReference>
<sequence length="483" mass="53583">MKMKRIYPLIYIVCLLLTACGDSFLDVIPQGKRIATNVEDYDLLMNEMGLFRDNEYAPGGWSEAMIMGDDAAASGRYLSTTQIFATRLFNWEALVYQDNDQPPVFLQTAVTNLYTFNKVIAEVGGAAGGTATQKAALRGEALASRAWTNLQLINYYAKPYAAGTAATDPGFPIITIPDATIQRYERGTVQQMYDHIIKDLEEAIAVLPVTPRIRTRFSKPAAEGLLGKVYVFMGRYADALPHLNNAFTSLSGSSVQLFDYQLLTGVADPNFGFDGPGNDPNNFTEDIVSKIFTTSPQSFFQLNNRPLLLAPAAAALYDSRDLRLKLYSTGDVDGSTNAGGLLRKYGVRYNRYGLQLPELYLLRAECLARGNNLPGAVADLEELRKHRMPAAAVAVPSNVAADRDALIRFVIDERTREFALQGYRWFDMRRLSVDPLFASQTFTHTTYNQDGSTTTVTMDQPNRLVMRIPNSFMLSNPAMQNNP</sequence>
<dbReference type="InterPro" id="IPR011990">
    <property type="entry name" value="TPR-like_helical_dom_sf"/>
</dbReference>
<dbReference type="SUPFAM" id="SSF48452">
    <property type="entry name" value="TPR-like"/>
    <property type="match status" value="1"/>
</dbReference>